<reference evidence="1" key="2">
    <citation type="submission" date="2020-09" db="EMBL/GenBank/DDBJ databases">
        <authorList>
            <person name="Sun Q."/>
            <person name="Zhou Y."/>
        </authorList>
    </citation>
    <scope>NUCLEOTIDE SEQUENCE</scope>
    <source>
        <strain evidence="1">CGMCC 1.12181</strain>
    </source>
</reference>
<reference evidence="1" key="1">
    <citation type="journal article" date="2014" name="Int. J. Syst. Evol. Microbiol.">
        <title>Complete genome sequence of Corynebacterium casei LMG S-19264T (=DSM 44701T), isolated from a smear-ripened cheese.</title>
        <authorList>
            <consortium name="US DOE Joint Genome Institute (JGI-PGF)"/>
            <person name="Walter F."/>
            <person name="Albersmeier A."/>
            <person name="Kalinowski J."/>
            <person name="Ruckert C."/>
        </authorList>
    </citation>
    <scope>NUCLEOTIDE SEQUENCE</scope>
    <source>
        <strain evidence="1">CGMCC 1.12181</strain>
    </source>
</reference>
<accession>A0A917FRE5</accession>
<evidence type="ECO:0000313" key="2">
    <source>
        <dbReference type="Proteomes" id="UP000605253"/>
    </source>
</evidence>
<protein>
    <submittedName>
        <fullName evidence="1">Uncharacterized protein</fullName>
    </submittedName>
</protein>
<sequence length="198" mass="23343">MLIGQISDRIVVRENFNEKGAFLNKQIFVANKVIYNDGYYEIEVIAELFDKNKKSIEKYRTIYRCEPDEASMMVMAFPFTNPKSKQTEINTISKNFKKLYDFENMKDIEMEMNFDSGWLKFLGSKSLIKIFDRKLEKEQNKNNIKSKISMKAYAWGIRIKQLNYTVNEVLNENGLLDFQKFTEADGSYFTIKYAEVSK</sequence>
<name>A0A917FRE5_9GAMM</name>
<evidence type="ECO:0000313" key="1">
    <source>
        <dbReference type="EMBL" id="GGF97612.1"/>
    </source>
</evidence>
<keyword evidence="2" id="KW-1185">Reference proteome</keyword>
<organism evidence="1 2">
    <name type="scientific">Marinicella pacifica</name>
    <dbReference type="NCBI Taxonomy" id="1171543"/>
    <lineage>
        <taxon>Bacteria</taxon>
        <taxon>Pseudomonadati</taxon>
        <taxon>Pseudomonadota</taxon>
        <taxon>Gammaproteobacteria</taxon>
        <taxon>Lysobacterales</taxon>
        <taxon>Marinicellaceae</taxon>
        <taxon>Marinicella</taxon>
    </lineage>
</organism>
<dbReference type="EMBL" id="BMEO01000008">
    <property type="protein sequence ID" value="GGF97612.1"/>
    <property type="molecule type" value="Genomic_DNA"/>
</dbReference>
<dbReference type="AlphaFoldDB" id="A0A917FRE5"/>
<proteinExistence type="predicted"/>
<dbReference type="RefSeq" id="WP_229728312.1">
    <property type="nucleotide sequence ID" value="NZ_BMEO01000008.1"/>
</dbReference>
<dbReference type="Proteomes" id="UP000605253">
    <property type="component" value="Unassembled WGS sequence"/>
</dbReference>
<gene>
    <name evidence="1" type="ORF">GCM10011365_18810</name>
</gene>
<comment type="caution">
    <text evidence="1">The sequence shown here is derived from an EMBL/GenBank/DDBJ whole genome shotgun (WGS) entry which is preliminary data.</text>
</comment>